<proteinExistence type="predicted"/>
<feature type="domain" description="Alanine racemase N-terminal" evidence="1">
    <location>
        <begin position="26"/>
        <end position="253"/>
    </location>
</feature>
<name>A0A936YPJ0_9HYPH</name>
<dbReference type="Proteomes" id="UP000633219">
    <property type="component" value="Unassembled WGS sequence"/>
</dbReference>
<protein>
    <submittedName>
        <fullName evidence="2">Alanine racemase</fullName>
    </submittedName>
</protein>
<dbReference type="PANTHER" id="PTHR28004:SF2">
    <property type="entry name" value="D-SERINE DEHYDRATASE"/>
    <property type="match status" value="1"/>
</dbReference>
<evidence type="ECO:0000259" key="1">
    <source>
        <dbReference type="Pfam" id="PF01168"/>
    </source>
</evidence>
<organism evidence="2 3">
    <name type="scientific">Rhizobium setariae</name>
    <dbReference type="NCBI Taxonomy" id="2801340"/>
    <lineage>
        <taxon>Bacteria</taxon>
        <taxon>Pseudomonadati</taxon>
        <taxon>Pseudomonadota</taxon>
        <taxon>Alphaproteobacteria</taxon>
        <taxon>Hyphomicrobiales</taxon>
        <taxon>Rhizobiaceae</taxon>
        <taxon>Rhizobium/Agrobacterium group</taxon>
        <taxon>Rhizobium</taxon>
    </lineage>
</organism>
<comment type="caution">
    <text evidence="2">The sequence shown here is derived from an EMBL/GenBank/DDBJ whole genome shotgun (WGS) entry which is preliminary data.</text>
</comment>
<dbReference type="InterPro" id="IPR051466">
    <property type="entry name" value="D-amino_acid_metab_enzyme"/>
</dbReference>
<dbReference type="InterPro" id="IPR001608">
    <property type="entry name" value="Ala_racemase_N"/>
</dbReference>
<evidence type="ECO:0000313" key="3">
    <source>
        <dbReference type="Proteomes" id="UP000633219"/>
    </source>
</evidence>
<reference evidence="2" key="1">
    <citation type="submission" date="2021-01" db="EMBL/GenBank/DDBJ databases">
        <title>Rhizobium sp. strain KVB221 16S ribosomal RNA gene Genome sequencing and assembly.</title>
        <authorList>
            <person name="Kang M."/>
        </authorList>
    </citation>
    <scope>NUCLEOTIDE SEQUENCE</scope>
    <source>
        <strain evidence="2">KVB221</strain>
    </source>
</reference>
<dbReference type="EMBL" id="JAEQNC010000001">
    <property type="protein sequence ID" value="MBL0370411.1"/>
    <property type="molecule type" value="Genomic_DNA"/>
</dbReference>
<gene>
    <name evidence="2" type="ORF">JJB09_00070</name>
</gene>
<dbReference type="AlphaFoldDB" id="A0A936YPJ0"/>
<dbReference type="GO" id="GO:0008721">
    <property type="term" value="F:D-serine ammonia-lyase activity"/>
    <property type="evidence" value="ECO:0007669"/>
    <property type="project" value="TreeGrafter"/>
</dbReference>
<accession>A0A936YPJ0</accession>
<evidence type="ECO:0000313" key="2">
    <source>
        <dbReference type="EMBL" id="MBL0370411.1"/>
    </source>
</evidence>
<dbReference type="Pfam" id="PF01168">
    <property type="entry name" value="Ala_racemase_N"/>
    <property type="match status" value="1"/>
</dbReference>
<sequence>MTDGAYFEVLGRALREAGCWRPALVIDKIRLDANIDLVKQRLQPGRPVRLADKSLAVLPLLGHLMNRLQTNRIMSFHLPIARAVLSAMPDAEILFGKPMPIGALQHSLACMNSCEREDMSDRVVHLIDSTTRLHAYADLARNTGLRLRFAAEVDVGMHRGGFADPESLRDALLSVAGDPMLKCEGLMGYEAHLSKIPRMLGGADGERRKVVERFNAFVAVFDPADRTILNIGGSLTALGYGGESKANEVSMGSGFLQPTDFEGDELAGLLPALFIATPVLKIVEARLPGPRLLTQLMQKIGRFPNKGCFLYSGKWMAKPAWPADLRENSLWGASSNQQFFALGTGSTLAEGDYAFLRPTQSEAVLQQFGPLLVFENGHITGQWQPLPLG</sequence>
<dbReference type="GO" id="GO:0036088">
    <property type="term" value="P:D-serine catabolic process"/>
    <property type="evidence" value="ECO:0007669"/>
    <property type="project" value="TreeGrafter"/>
</dbReference>
<dbReference type="SUPFAM" id="SSF51419">
    <property type="entry name" value="PLP-binding barrel"/>
    <property type="match status" value="1"/>
</dbReference>
<dbReference type="Gene3D" id="3.20.20.10">
    <property type="entry name" value="Alanine racemase"/>
    <property type="match status" value="1"/>
</dbReference>
<dbReference type="InterPro" id="IPR029066">
    <property type="entry name" value="PLP-binding_barrel"/>
</dbReference>
<keyword evidence="3" id="KW-1185">Reference proteome</keyword>
<dbReference type="RefSeq" id="WP_201651578.1">
    <property type="nucleotide sequence ID" value="NZ_JAEQNC010000001.1"/>
</dbReference>
<dbReference type="PANTHER" id="PTHR28004">
    <property type="entry name" value="ZGC:162816-RELATED"/>
    <property type="match status" value="1"/>
</dbReference>